<evidence type="ECO:0008006" key="3">
    <source>
        <dbReference type="Google" id="ProtNLM"/>
    </source>
</evidence>
<accession>A0A095Y2Y3</accession>
<dbReference type="EMBL" id="JRNE01000055">
    <property type="protein sequence ID" value="KGF16386.1"/>
    <property type="molecule type" value="Genomic_DNA"/>
</dbReference>
<evidence type="ECO:0000313" key="2">
    <source>
        <dbReference type="Proteomes" id="UP000029548"/>
    </source>
</evidence>
<sequence>MGHVKKARFIGILAGGFLVAGGTGVAMAQGGISANLALSGTVMTLTVDELVGDSSSLFVGAEKVGDGESGVSKLRFGDATGTDVCLSAPLGNVPGVGEATFKLLVPGQNFGAENLLVGAKDINGALTMYNSQIGIDANQVDERAPGGSWGLVATRMVVQQQVLQVTSVAADSLTIAGAKINIVTGDDGGC</sequence>
<dbReference type="RefSeq" id="WP_035122488.1">
    <property type="nucleotide sequence ID" value="NZ_JRNE01000055.1"/>
</dbReference>
<reference evidence="1 2" key="1">
    <citation type="submission" date="2014-07" db="EMBL/GenBank/DDBJ databases">
        <authorList>
            <person name="McCorrison J."/>
            <person name="Sanka R."/>
            <person name="Torralba M."/>
            <person name="Gillis M."/>
            <person name="Haft D.H."/>
            <person name="Methe B."/>
            <person name="Sutton G."/>
            <person name="Nelson K.E."/>
        </authorList>
    </citation>
    <scope>NUCLEOTIDE SEQUENCE [LARGE SCALE GENOMIC DNA]</scope>
    <source>
        <strain evidence="1 2">DNF00450</strain>
    </source>
</reference>
<dbReference type="Pfam" id="PF19741">
    <property type="entry name" value="DUF6230"/>
    <property type="match status" value="1"/>
</dbReference>
<gene>
    <name evidence="1" type="ORF">HMPREF1650_07855</name>
</gene>
<dbReference type="InterPro" id="IPR046198">
    <property type="entry name" value="DUF6230"/>
</dbReference>
<name>A0A095Y2Y3_9CORY</name>
<protein>
    <recommendedName>
        <fullName evidence="3">Cholesterol esterase</fullName>
    </recommendedName>
</protein>
<evidence type="ECO:0000313" key="1">
    <source>
        <dbReference type="EMBL" id="KGF16386.1"/>
    </source>
</evidence>
<dbReference type="eggNOG" id="ENOG50312Q2">
    <property type="taxonomic scope" value="Bacteria"/>
</dbReference>
<dbReference type="AlphaFoldDB" id="A0A095Y2Y3"/>
<comment type="caution">
    <text evidence="1">The sequence shown here is derived from an EMBL/GenBank/DDBJ whole genome shotgun (WGS) entry which is preliminary data.</text>
</comment>
<proteinExistence type="predicted"/>
<organism evidence="1 2">
    <name type="scientific">Corynebacterium freneyi DNF00450</name>
    <dbReference type="NCBI Taxonomy" id="1287475"/>
    <lineage>
        <taxon>Bacteria</taxon>
        <taxon>Bacillati</taxon>
        <taxon>Actinomycetota</taxon>
        <taxon>Actinomycetes</taxon>
        <taxon>Mycobacteriales</taxon>
        <taxon>Corynebacteriaceae</taxon>
        <taxon>Corynebacterium</taxon>
    </lineage>
</organism>
<dbReference type="Proteomes" id="UP000029548">
    <property type="component" value="Unassembled WGS sequence"/>
</dbReference>